<evidence type="ECO:0000313" key="2">
    <source>
        <dbReference type="EMBL" id="AYD86261.1"/>
    </source>
</evidence>
<dbReference type="InterPro" id="IPR003961">
    <property type="entry name" value="FN3_dom"/>
</dbReference>
<name>A0A386KP99_9CAUD</name>
<dbReference type="SUPFAM" id="SSF49265">
    <property type="entry name" value="Fibronectin type III"/>
    <property type="match status" value="1"/>
</dbReference>
<dbReference type="PROSITE" id="PS50853">
    <property type="entry name" value="FN3"/>
    <property type="match status" value="2"/>
</dbReference>
<reference evidence="2 3" key="1">
    <citation type="submission" date="2018-08" db="EMBL/GenBank/DDBJ databases">
        <authorList>
            <person name="Franke B.K."/>
            <person name="Bonilla J.A."/>
            <person name="Klyczek K."/>
            <person name="Garlena R.A."/>
            <person name="Russell D.A."/>
            <person name="Pope W.H."/>
            <person name="Jacobs-Sera D."/>
            <person name="Hatfull G.F."/>
        </authorList>
    </citation>
    <scope>NUCLEOTIDE SEQUENCE [LARGE SCALE GENOMIC DNA]</scope>
</reference>
<dbReference type="RefSeq" id="YP_009996827.1">
    <property type="nucleotide sequence ID" value="NC_052941.1"/>
</dbReference>
<feature type="domain" description="Fibronectin type-III" evidence="1">
    <location>
        <begin position="223"/>
        <end position="317"/>
    </location>
</feature>
<dbReference type="KEGG" id="vg:62648751"/>
<evidence type="ECO:0000259" key="1">
    <source>
        <dbReference type="PROSITE" id="PS50853"/>
    </source>
</evidence>
<protein>
    <submittedName>
        <fullName evidence="2">Minor tail protein</fullName>
    </submittedName>
</protein>
<dbReference type="Pfam" id="PF00041">
    <property type="entry name" value="fn3"/>
    <property type="match status" value="1"/>
</dbReference>
<dbReference type="EMBL" id="MH825700">
    <property type="protein sequence ID" value="AYD86261.1"/>
    <property type="molecule type" value="Genomic_DNA"/>
</dbReference>
<dbReference type="SMART" id="SM00060">
    <property type="entry name" value="FN3"/>
    <property type="match status" value="2"/>
</dbReference>
<dbReference type="CDD" id="cd00063">
    <property type="entry name" value="FN3"/>
    <property type="match status" value="2"/>
</dbReference>
<dbReference type="InterPro" id="IPR036116">
    <property type="entry name" value="FN3_sf"/>
</dbReference>
<accession>A0A386KP99</accession>
<gene>
    <name evidence="2" type="primary">15</name>
    <name evidence="2" type="ORF">SEA_EFEKO_15</name>
</gene>
<feature type="domain" description="Fibronectin type-III" evidence="1">
    <location>
        <begin position="131"/>
        <end position="222"/>
    </location>
</feature>
<evidence type="ECO:0000313" key="3">
    <source>
        <dbReference type="Proteomes" id="UP000282283"/>
    </source>
</evidence>
<organism evidence="2 3">
    <name type="scientific">Microbacterium phage Efeko</name>
    <dbReference type="NCBI Taxonomy" id="2315704"/>
    <lineage>
        <taxon>Viruses</taxon>
        <taxon>Duplodnaviria</taxon>
        <taxon>Heunggongvirae</taxon>
        <taxon>Uroviricota</taxon>
        <taxon>Caudoviricetes</taxon>
        <taxon>Orlajensenviridae</taxon>
        <taxon>Pelczarvirinae</taxon>
        <taxon>Efekovirus</taxon>
        <taxon>Efekovirus efeko</taxon>
        <taxon>Efkovirus efeko</taxon>
    </lineage>
</organism>
<dbReference type="GeneID" id="62648751"/>
<proteinExistence type="predicted"/>
<dbReference type="Gene3D" id="2.60.40.10">
    <property type="entry name" value="Immunoglobulins"/>
    <property type="match status" value="2"/>
</dbReference>
<sequence>MANSGYAVDVYSGRPSNDLILEVSRHSVSGNSTRWAWTLTARKFGVTSYVLDSKPWSVNVEGDVWSGSSALDFRNTDRIVLGSGVTGWKAHDGAGRLTVNFSAGHTVGSIFGGAYPSSSFAADQLPTVPYAPKPLDITALSATSLRFRFQNTGGGAASTWRHQIATAADFAAASIVQTGTSGGTADVTGLTAGGRYWARARGENAFGVGAWSSALSITLPLLAPALVSWTQTPDGKMVAAWDAPVPATGLSGYRLQVARDAGFTVGVQNIELDAATRSHTVSGGVGGRQYHARVAARSTGGLSAYSAALQLVLVLSAGDLDGWVRIGSKPAGLAWFTAEGIRRGTVGTSSALILETVATGAANVAADVMGIQRVVTGLTVGKAYRFEASGQLTAAAPAVTDYRLRVLTESAAGVVTLAEASTSLGYIEFVADASSVTLQILAAEALSVPAAADEIERAAFTGVKLLQLLTDYPVRLRETVYESNLANHFDLACNSVGGSWYVGKDGVTRFRLPGAALPVSATFTDQPAPGALHYIDVAAAYDTRGMVNRLDVTNMGVDEAREKEQNDDLVVTDPASIGMYGVRSARLDTNLWDVAPYDESLTNRLQELLADASEPRLFVSSVRWNAQENLAAANALDVGQRVLVQFNGSEQDSQIVALQHEITPRRWIITAELRRL</sequence>
<dbReference type="InterPro" id="IPR013783">
    <property type="entry name" value="Ig-like_fold"/>
</dbReference>
<keyword evidence="3" id="KW-1185">Reference proteome</keyword>
<dbReference type="Proteomes" id="UP000282283">
    <property type="component" value="Genome"/>
</dbReference>